<dbReference type="InterPro" id="IPR006171">
    <property type="entry name" value="TOPRIM_dom"/>
</dbReference>
<feature type="domain" description="Toprim" evidence="2">
    <location>
        <begin position="240"/>
        <end position="334"/>
    </location>
</feature>
<dbReference type="AlphaFoldDB" id="A0A8J3EE42"/>
<reference evidence="4 5" key="1">
    <citation type="journal article" date="2014" name="Int. J. Syst. Evol. Microbiol.">
        <title>Complete genome sequence of Corynebacterium casei LMG S-19264T (=DSM 44701T), isolated from a smear-ripened cheese.</title>
        <authorList>
            <consortium name="US DOE Joint Genome Institute (JGI-PGF)"/>
            <person name="Walter F."/>
            <person name="Albersmeier A."/>
            <person name="Kalinowski J."/>
            <person name="Ruckert C."/>
        </authorList>
    </citation>
    <scope>NUCLEOTIDE SEQUENCE [LARGE SCALE GENOMIC DNA]</scope>
    <source>
        <strain evidence="4 5">CGMCC 1.16330</strain>
    </source>
</reference>
<evidence type="ECO:0000256" key="1">
    <source>
        <dbReference type="SAM" id="MobiDB-lite"/>
    </source>
</evidence>
<feature type="region of interest" description="Disordered" evidence="1">
    <location>
        <begin position="924"/>
        <end position="975"/>
    </location>
</feature>
<dbReference type="Gene3D" id="3.40.1360.10">
    <property type="match status" value="1"/>
</dbReference>
<dbReference type="Pfam" id="PF13362">
    <property type="entry name" value="Toprim_3"/>
    <property type="match status" value="1"/>
</dbReference>
<evidence type="ECO:0008006" key="6">
    <source>
        <dbReference type="Google" id="ProtNLM"/>
    </source>
</evidence>
<feature type="domain" description="DUF7146" evidence="3">
    <location>
        <begin position="132"/>
        <end position="231"/>
    </location>
</feature>
<dbReference type="InterPro" id="IPR055570">
    <property type="entry name" value="DUF7146"/>
</dbReference>
<protein>
    <recommendedName>
        <fullName evidence="6">Toprim domain-containing protein</fullName>
    </recommendedName>
</protein>
<evidence type="ECO:0000259" key="2">
    <source>
        <dbReference type="Pfam" id="PF13362"/>
    </source>
</evidence>
<organism evidence="4 5">
    <name type="scientific">Caldovatus sediminis</name>
    <dbReference type="NCBI Taxonomy" id="2041189"/>
    <lineage>
        <taxon>Bacteria</taxon>
        <taxon>Pseudomonadati</taxon>
        <taxon>Pseudomonadota</taxon>
        <taxon>Alphaproteobacteria</taxon>
        <taxon>Acetobacterales</taxon>
        <taxon>Roseomonadaceae</taxon>
        <taxon>Caldovatus</taxon>
    </lineage>
</organism>
<dbReference type="EMBL" id="BMKS01000022">
    <property type="protein sequence ID" value="GGG50499.1"/>
    <property type="molecule type" value="Genomic_DNA"/>
</dbReference>
<comment type="caution">
    <text evidence="4">The sequence shown here is derived from an EMBL/GenBank/DDBJ whole genome shotgun (WGS) entry which is preliminary data.</text>
</comment>
<proteinExistence type="predicted"/>
<accession>A0A8J3EE42</accession>
<dbReference type="Proteomes" id="UP000597507">
    <property type="component" value="Unassembled WGS sequence"/>
</dbReference>
<evidence type="ECO:0000313" key="4">
    <source>
        <dbReference type="EMBL" id="GGG50499.1"/>
    </source>
</evidence>
<evidence type="ECO:0000313" key="5">
    <source>
        <dbReference type="Proteomes" id="UP000597507"/>
    </source>
</evidence>
<name>A0A8J3EE42_9PROT</name>
<gene>
    <name evidence="4" type="ORF">GCM10010964_42230</name>
</gene>
<sequence length="975" mass="104354">MIDLNDAGAAPTRYNLEEIVRRLRDTAHAWVPGLFPNGRRQGDEWRLANIGGAPPRRSGSCVIMLRGEHAGNWHDFDGGEGGGPLSTLAHGTGLADRALFAHAAGMTGWTGEGPVRQEPPPAPKPERDATHEIAFIREYALPIRDSAAERYLRGRGLAVPEGADLRFHPDLANFETRTGYPALIGLVRNLAGEVVAVHRTYLREDGEAVRKADIPKPRMVLGRSGGGTVRLAPFGQHGVLGLCEGIETGLAAMLACPGLPVWAALSTAGLEQVLVPAEARRVVILADHDASGAGLRAAEAAAAKLRLEGRQVSIALPPREGDDFNDMLLREGPEAIAALVNGAMRGSASRPPPQEPETGRHLPIGFVEPAHPLPTARADEGNLDRATARAWGLVLGANRSPWLFRLGGEPSWVVPDDEGRPVPVTVREERLRHMLAKLADWRKLNAKGDLVPAPPPTGVVKSMVATPDPALPVLAGIVTAPVLGRGGVLLTDPGYHPDARLLYRPPPGFALPPVPERPSAADIAAARSLLLDDLLGDFPFTSEAERAHALCLLLLGFVRAMIDGPTPLHLIEKPTPGTGATLMVDAIATIHTGCGASVMTEGRDDEEWRKRITAKLRQIPSLVLIDNLRGELDSAALAAALTAPFWEDRILGASEMARLPIRCTWVATGNNPSSSHEIARRLVRIRLDARTDQPWRRGGFRHPDLMAWVRANRARLVAACLTLCRAWVAAGRPRGERSIGSYEAWSQAMGGILAVAGVPGFLGNLEELMEASDAEGGAWRGFVQTWWDRFGTAEVSVSDLFGHAKLADPPLPISAKDENGQRVRLGLALRKIRDRAFRVSDRLVHVRPGASLHNAQRWRLVPAAAEAPGGPYQPSPAEAPAVRVGPLRGGLAPNPNTETSQDFPGLGEGCEGWEGFSTPHTRAHAHARMMRQGPGEPSQPYQPSQGPCATGLSAGEGSEATLPTLPSPLWREGVP</sequence>
<evidence type="ECO:0000259" key="3">
    <source>
        <dbReference type="Pfam" id="PF23639"/>
    </source>
</evidence>
<dbReference type="RefSeq" id="WP_188903897.1">
    <property type="nucleotide sequence ID" value="NZ_BMKS01000022.1"/>
</dbReference>
<keyword evidence="5" id="KW-1185">Reference proteome</keyword>
<dbReference type="Pfam" id="PF23639">
    <property type="entry name" value="DUF7146"/>
    <property type="match status" value="1"/>
</dbReference>